<dbReference type="OrthoDB" id="7688673at2"/>
<feature type="domain" description="HTH deoR-type" evidence="3">
    <location>
        <begin position="23"/>
        <end position="78"/>
    </location>
</feature>
<dbReference type="HOGENOM" id="CLU_060699_3_0_11"/>
<dbReference type="InterPro" id="IPR050313">
    <property type="entry name" value="Carb_Metab_HTH_regulators"/>
</dbReference>
<keyword evidence="5" id="KW-1185">Reference proteome</keyword>
<dbReference type="SMART" id="SM01134">
    <property type="entry name" value="DeoRC"/>
    <property type="match status" value="1"/>
</dbReference>
<comment type="caution">
    <text evidence="4">The sequence shown here is derived from an EMBL/GenBank/DDBJ whole genome shotgun (WGS) entry which is preliminary data.</text>
</comment>
<organism evidence="4 5">
    <name type="scientific">Propionimicrobium lymphophilum ACS-093-V-SCH5</name>
    <dbReference type="NCBI Taxonomy" id="883161"/>
    <lineage>
        <taxon>Bacteria</taxon>
        <taxon>Bacillati</taxon>
        <taxon>Actinomycetota</taxon>
        <taxon>Actinomycetes</taxon>
        <taxon>Propionibacteriales</taxon>
        <taxon>Propionibacteriaceae</taxon>
        <taxon>Propionimicrobium</taxon>
    </lineage>
</organism>
<evidence type="ECO:0000256" key="2">
    <source>
        <dbReference type="ARBA" id="ARBA00023163"/>
    </source>
</evidence>
<dbReference type="InterPro" id="IPR036388">
    <property type="entry name" value="WH-like_DNA-bd_sf"/>
</dbReference>
<dbReference type="Pfam" id="PF08220">
    <property type="entry name" value="HTH_DeoR"/>
    <property type="match status" value="1"/>
</dbReference>
<dbReference type="SUPFAM" id="SSF46785">
    <property type="entry name" value="Winged helix' DNA-binding domain"/>
    <property type="match status" value="1"/>
</dbReference>
<evidence type="ECO:0000256" key="1">
    <source>
        <dbReference type="ARBA" id="ARBA00023015"/>
    </source>
</evidence>
<dbReference type="InterPro" id="IPR014036">
    <property type="entry name" value="DeoR-like_C"/>
</dbReference>
<dbReference type="SUPFAM" id="SSF100950">
    <property type="entry name" value="NagB/RpiA/CoA transferase-like"/>
    <property type="match status" value="1"/>
</dbReference>
<keyword evidence="2" id="KW-0804">Transcription</keyword>
<dbReference type="Proteomes" id="UP000014417">
    <property type="component" value="Unassembled WGS sequence"/>
</dbReference>
<dbReference type="Gene3D" id="1.10.10.10">
    <property type="entry name" value="Winged helix-like DNA-binding domain superfamily/Winged helix DNA-binding domain"/>
    <property type="match status" value="1"/>
</dbReference>
<evidence type="ECO:0000259" key="3">
    <source>
        <dbReference type="PROSITE" id="PS51000"/>
    </source>
</evidence>
<dbReference type="SMART" id="SM00420">
    <property type="entry name" value="HTH_DEOR"/>
    <property type="match status" value="1"/>
</dbReference>
<dbReference type="STRING" id="883161.HMPREF9306_02032"/>
<dbReference type="Pfam" id="PF00455">
    <property type="entry name" value="DeoRC"/>
    <property type="match status" value="1"/>
</dbReference>
<dbReference type="InterPro" id="IPR001034">
    <property type="entry name" value="DeoR_HTH"/>
</dbReference>
<accession>S2W001</accession>
<dbReference type="PANTHER" id="PTHR30363">
    <property type="entry name" value="HTH-TYPE TRANSCRIPTIONAL REGULATOR SRLR-RELATED"/>
    <property type="match status" value="1"/>
</dbReference>
<dbReference type="InterPro" id="IPR037171">
    <property type="entry name" value="NagB/RpiA_transferase-like"/>
</dbReference>
<gene>
    <name evidence="4" type="ORF">HMPREF9306_02032</name>
</gene>
<sequence>MAILIFRFLKMEQSMPPNKKMSPTQRRKALLQLVIENGTIKINDAAQKLDVSPVTVYRDVQTLEEMRTLLRTNGELRAYPTSTSEMPPELRSAQAIPEKQALCAAAAKLINPGDAILLDDSSTALPIVDMLQEVSPLAVISNSLTVFEKIKGKDGIQPVLIGGRYVEWANAFYGSLATTLLRELQADICFTSDAAVSLSATYNPIDYVVDFKRAMFAASKKKVLLADHQKFSRSAFQVTALLSEFDYIVVDRQVPKDILAGMRESGCDILLAE</sequence>
<keyword evidence="1" id="KW-0805">Transcription regulation</keyword>
<protein>
    <recommendedName>
        <fullName evidence="3">HTH deoR-type domain-containing protein</fullName>
    </recommendedName>
</protein>
<dbReference type="PANTHER" id="PTHR30363:SF44">
    <property type="entry name" value="AGA OPERON TRANSCRIPTIONAL REPRESSOR-RELATED"/>
    <property type="match status" value="1"/>
</dbReference>
<evidence type="ECO:0000313" key="5">
    <source>
        <dbReference type="Proteomes" id="UP000014417"/>
    </source>
</evidence>
<dbReference type="EMBL" id="AGZR01000009">
    <property type="protein sequence ID" value="EPD32461.1"/>
    <property type="molecule type" value="Genomic_DNA"/>
</dbReference>
<dbReference type="GO" id="GO:0003700">
    <property type="term" value="F:DNA-binding transcription factor activity"/>
    <property type="evidence" value="ECO:0007669"/>
    <property type="project" value="InterPro"/>
</dbReference>
<name>S2W001_9ACTN</name>
<proteinExistence type="predicted"/>
<reference evidence="4 5" key="1">
    <citation type="submission" date="2013-04" db="EMBL/GenBank/DDBJ databases">
        <title>The Genome Sequence of Propionimicrobium lymphophilum ACS-093-V-SCH5.</title>
        <authorList>
            <consortium name="The Broad Institute Genomics Platform"/>
            <person name="Earl A."/>
            <person name="Ward D."/>
            <person name="Feldgarden M."/>
            <person name="Gevers D."/>
            <person name="Saerens B."/>
            <person name="Vaneechoutte M."/>
            <person name="Walker B."/>
            <person name="Young S."/>
            <person name="Zeng Q."/>
            <person name="Gargeya S."/>
            <person name="Fitzgerald M."/>
            <person name="Haas B."/>
            <person name="Abouelleil A."/>
            <person name="Allen A.W."/>
            <person name="Alvarado L."/>
            <person name="Arachchi H.M."/>
            <person name="Berlin A.M."/>
            <person name="Chapman S.B."/>
            <person name="Gainer-Dewar J."/>
            <person name="Goldberg J."/>
            <person name="Griggs A."/>
            <person name="Gujja S."/>
            <person name="Hansen M."/>
            <person name="Howarth C."/>
            <person name="Imamovic A."/>
            <person name="Ireland A."/>
            <person name="Larimer J."/>
            <person name="McCowan C."/>
            <person name="Murphy C."/>
            <person name="Pearson M."/>
            <person name="Poon T.W."/>
            <person name="Priest M."/>
            <person name="Roberts A."/>
            <person name="Saif S."/>
            <person name="Shea T."/>
            <person name="Sisk P."/>
            <person name="Sykes S."/>
            <person name="Wortman J."/>
            <person name="Nusbaum C."/>
            <person name="Birren B."/>
        </authorList>
    </citation>
    <scope>NUCLEOTIDE SEQUENCE [LARGE SCALE GENOMIC DNA]</scope>
    <source>
        <strain evidence="4 5">ACS-093-V-SCH5</strain>
    </source>
</reference>
<dbReference type="PROSITE" id="PS51000">
    <property type="entry name" value="HTH_DEOR_2"/>
    <property type="match status" value="1"/>
</dbReference>
<evidence type="ECO:0000313" key="4">
    <source>
        <dbReference type="EMBL" id="EPD32461.1"/>
    </source>
</evidence>
<dbReference type="InterPro" id="IPR036390">
    <property type="entry name" value="WH_DNA-bd_sf"/>
</dbReference>
<dbReference type="AlphaFoldDB" id="S2W001"/>